<sequence length="252" mass="27589">MKKEIGTLLLLSAVLLSGCGTDKLATVTQGSGESPNKQVTTQPEQETDAKLIKASKNEEVKLYATKETKNGVKGVTLNINGSQRDFDWKYPGDTGTEPQVFYTDVTGDGKEEAVIIIQTGRGTGLDNFDIHVVNAQDLSEIKVQSYEGIVASQIESHVAKNKDDTLAITVKTQGKEYKFDYGFDPAPDYNQDELGFGGIVIYALENQKIKLNISGSVGVSPTYVCEFNVTYKFDSAKNEFVVNQIEVKPIEK</sequence>
<dbReference type="Proteomes" id="UP000192940">
    <property type="component" value="Chromosome I"/>
</dbReference>
<dbReference type="RefSeq" id="WP_208915629.1">
    <property type="nucleotide sequence ID" value="NZ_LT840184.1"/>
</dbReference>
<reference evidence="2" key="1">
    <citation type="submission" date="2017-04" db="EMBL/GenBank/DDBJ databases">
        <authorList>
            <person name="Varghese N."/>
            <person name="Submissions S."/>
        </authorList>
    </citation>
    <scope>NUCLEOTIDE SEQUENCE [LARGE SCALE GENOMIC DNA]</scope>
    <source>
        <strain evidence="2">N3/975</strain>
    </source>
</reference>
<keyword evidence="2" id="KW-1185">Reference proteome</keyword>
<name>A0A1X7HQ04_9BACL</name>
<dbReference type="AlphaFoldDB" id="A0A1X7HQ04"/>
<evidence type="ECO:0000313" key="2">
    <source>
        <dbReference type="Proteomes" id="UP000192940"/>
    </source>
</evidence>
<dbReference type="EMBL" id="LT840184">
    <property type="protein sequence ID" value="SMF90245.1"/>
    <property type="molecule type" value="Genomic_DNA"/>
</dbReference>
<evidence type="ECO:0000313" key="1">
    <source>
        <dbReference type="EMBL" id="SMF90245.1"/>
    </source>
</evidence>
<accession>A0A1X7HQ04</accession>
<dbReference type="PROSITE" id="PS51257">
    <property type="entry name" value="PROKAR_LIPOPROTEIN"/>
    <property type="match status" value="1"/>
</dbReference>
<gene>
    <name evidence="1" type="ORF">SAMN05661091_4949</name>
</gene>
<organism evidence="1 2">
    <name type="scientific">Paenibacillus uliginis N3/975</name>
    <dbReference type="NCBI Taxonomy" id="1313296"/>
    <lineage>
        <taxon>Bacteria</taxon>
        <taxon>Bacillati</taxon>
        <taxon>Bacillota</taxon>
        <taxon>Bacilli</taxon>
        <taxon>Bacillales</taxon>
        <taxon>Paenibacillaceae</taxon>
        <taxon>Paenibacillus</taxon>
    </lineage>
</organism>
<protein>
    <submittedName>
        <fullName evidence="1">Virulence factor lipase N-terminal</fullName>
    </submittedName>
</protein>
<proteinExistence type="predicted"/>